<dbReference type="GO" id="GO:0005615">
    <property type="term" value="C:extracellular space"/>
    <property type="evidence" value="ECO:0007669"/>
    <property type="project" value="TreeGrafter"/>
</dbReference>
<feature type="domain" description="FAS1" evidence="2">
    <location>
        <begin position="42"/>
        <end position="207"/>
    </location>
</feature>
<dbReference type="PANTHER" id="PTHR10900:SF77">
    <property type="entry name" value="FI19380P1"/>
    <property type="match status" value="1"/>
</dbReference>
<dbReference type="SUPFAM" id="SSF82153">
    <property type="entry name" value="FAS1 domain"/>
    <property type="match status" value="1"/>
</dbReference>
<name>A0A2Z2NSJ6_9GAMM</name>
<dbReference type="PROSITE" id="PS51257">
    <property type="entry name" value="PROKAR_LIPOPROTEIN"/>
    <property type="match status" value="1"/>
</dbReference>
<dbReference type="AlphaFoldDB" id="A0A2Z2NSJ6"/>
<dbReference type="RefSeq" id="WP_088917112.1">
    <property type="nucleotide sequence ID" value="NZ_CP018632.1"/>
</dbReference>
<dbReference type="Gene3D" id="2.30.180.10">
    <property type="entry name" value="FAS1 domain"/>
    <property type="match status" value="1"/>
</dbReference>
<feature type="signal peptide" evidence="1">
    <location>
        <begin position="1"/>
        <end position="18"/>
    </location>
</feature>
<evidence type="ECO:0000259" key="2">
    <source>
        <dbReference type="PROSITE" id="PS50213"/>
    </source>
</evidence>
<dbReference type="Pfam" id="PF02469">
    <property type="entry name" value="Fasciclin"/>
    <property type="match status" value="1"/>
</dbReference>
<dbReference type="EMBL" id="CP018632">
    <property type="protein sequence ID" value="ASJ71710.1"/>
    <property type="molecule type" value="Genomic_DNA"/>
</dbReference>
<gene>
    <name evidence="3" type="ORF">IMCC3135_08035</name>
</gene>
<dbReference type="OrthoDB" id="9800666at2"/>
<keyword evidence="4" id="KW-1185">Reference proteome</keyword>
<dbReference type="PROSITE" id="PS50213">
    <property type="entry name" value="FAS1"/>
    <property type="match status" value="1"/>
</dbReference>
<accession>A0A2Z2NSJ6</accession>
<evidence type="ECO:0000313" key="3">
    <source>
        <dbReference type="EMBL" id="ASJ71710.1"/>
    </source>
</evidence>
<dbReference type="KEGG" id="gai:IMCC3135_08035"/>
<evidence type="ECO:0000313" key="4">
    <source>
        <dbReference type="Proteomes" id="UP000250079"/>
    </source>
</evidence>
<dbReference type="InterPro" id="IPR050904">
    <property type="entry name" value="Adhesion/Biosynth-related"/>
</dbReference>
<protein>
    <recommendedName>
        <fullName evidence="2">FAS1 domain-containing protein</fullName>
    </recommendedName>
</protein>
<dbReference type="PANTHER" id="PTHR10900">
    <property type="entry name" value="PERIOSTIN-RELATED"/>
    <property type="match status" value="1"/>
</dbReference>
<evidence type="ECO:0000256" key="1">
    <source>
        <dbReference type="SAM" id="SignalP"/>
    </source>
</evidence>
<proteinExistence type="predicted"/>
<dbReference type="InterPro" id="IPR000782">
    <property type="entry name" value="FAS1_domain"/>
</dbReference>
<dbReference type="Proteomes" id="UP000250079">
    <property type="component" value="Chromosome"/>
</dbReference>
<keyword evidence="1" id="KW-0732">Signal</keyword>
<sequence length="376" mass="37284">MIKKYFAMTIIAASVSLAACSDDDDDDGLDPVDPGPIAVTAEGTAYDLIAASADHTTLLSMIDTAGLDATLDAEAATFTVFAPNDTAFANYDAAVAAGVATTEDDTDDLTPLADFTEAQVSRILMNHVVSGSVETLEDAAVLNTLAAADDSVDPALVAQTLTASISAEGVTSVMAIGGEAVAVDATMVGTEVDAVEQDIVHSVGAILMPSDLPSAEEVIVDPVDPGNGEGGEVATGAFATLVGSDYTTAVAALDAAYGAGTFDNAAWTLFLPSDAVLAAAEPAVASLTSAEIDGHLHTTALDEAALAAVVDGSGTILSASSTATPATIAITTDADGNTLVGGFTVTYLGTVAADDEAATSGGAQVYAIDGILPAAE</sequence>
<feature type="chain" id="PRO_5016447439" description="FAS1 domain-containing protein" evidence="1">
    <location>
        <begin position="19"/>
        <end position="376"/>
    </location>
</feature>
<reference evidence="3 4" key="1">
    <citation type="submission" date="2016-12" db="EMBL/GenBank/DDBJ databases">
        <authorList>
            <person name="Song W.-J."/>
            <person name="Kurnit D.M."/>
        </authorList>
    </citation>
    <scope>NUCLEOTIDE SEQUENCE [LARGE SCALE GENOMIC DNA]</scope>
    <source>
        <strain evidence="3 4">IMCC3135</strain>
    </source>
</reference>
<dbReference type="InterPro" id="IPR036378">
    <property type="entry name" value="FAS1_dom_sf"/>
</dbReference>
<organism evidence="3 4">
    <name type="scientific">Granulosicoccus antarcticus IMCC3135</name>
    <dbReference type="NCBI Taxonomy" id="1192854"/>
    <lineage>
        <taxon>Bacteria</taxon>
        <taxon>Pseudomonadati</taxon>
        <taxon>Pseudomonadota</taxon>
        <taxon>Gammaproteobacteria</taxon>
        <taxon>Chromatiales</taxon>
        <taxon>Granulosicoccaceae</taxon>
        <taxon>Granulosicoccus</taxon>
    </lineage>
</organism>